<organism evidence="1 2">
    <name type="scientific">Entomophthora muscae</name>
    <dbReference type="NCBI Taxonomy" id="34485"/>
    <lineage>
        <taxon>Eukaryota</taxon>
        <taxon>Fungi</taxon>
        <taxon>Fungi incertae sedis</taxon>
        <taxon>Zoopagomycota</taxon>
        <taxon>Entomophthoromycotina</taxon>
        <taxon>Entomophthoromycetes</taxon>
        <taxon>Entomophthorales</taxon>
        <taxon>Entomophthoraceae</taxon>
        <taxon>Entomophthora</taxon>
    </lineage>
</organism>
<dbReference type="EMBL" id="QTSX02002151">
    <property type="protein sequence ID" value="KAJ9078351.1"/>
    <property type="molecule type" value="Genomic_DNA"/>
</dbReference>
<reference evidence="1" key="1">
    <citation type="submission" date="2022-04" db="EMBL/GenBank/DDBJ databases">
        <title>Genome of the entomopathogenic fungus Entomophthora muscae.</title>
        <authorList>
            <person name="Elya C."/>
            <person name="Lovett B.R."/>
            <person name="Lee E."/>
            <person name="Macias A.M."/>
            <person name="Hajek A.E."/>
            <person name="De Bivort B.L."/>
            <person name="Kasson M.T."/>
            <person name="De Fine Licht H.H."/>
            <person name="Stajich J.E."/>
        </authorList>
    </citation>
    <scope>NUCLEOTIDE SEQUENCE</scope>
    <source>
        <strain evidence="1">Berkeley</strain>
    </source>
</reference>
<sequence>MCLILFCYPQAMNKKSNSDYIVDPNGPHFPFKLINPRKVCSCRPSPDHGHTPPPMKRTDWEAAPSPENFTMYPLQDSPIPAVVNPSSTQTHFSEPPSSPSPPRQYVCNSCWNPEHPSPFTPLEELLDFDDLALAKEANRYNVVTVETAPNTPPRSPGPSDFLLQEIAAPEAHSSENTGANQSGLSCRDASQATDGAANERAHTSGASCPAFQIFGTNLESISSKMHDSPLVGPATNQSNHVQAQHLPPQQESIR</sequence>
<comment type="caution">
    <text evidence="1">The sequence shown here is derived from an EMBL/GenBank/DDBJ whole genome shotgun (WGS) entry which is preliminary data.</text>
</comment>
<keyword evidence="2" id="KW-1185">Reference proteome</keyword>
<dbReference type="Proteomes" id="UP001165960">
    <property type="component" value="Unassembled WGS sequence"/>
</dbReference>
<protein>
    <submittedName>
        <fullName evidence="1">Uncharacterized protein</fullName>
    </submittedName>
</protein>
<proteinExistence type="predicted"/>
<accession>A0ACC2TV50</accession>
<gene>
    <name evidence="1" type="ORF">DSO57_1007388</name>
</gene>
<evidence type="ECO:0000313" key="1">
    <source>
        <dbReference type="EMBL" id="KAJ9078351.1"/>
    </source>
</evidence>
<evidence type="ECO:0000313" key="2">
    <source>
        <dbReference type="Proteomes" id="UP001165960"/>
    </source>
</evidence>
<name>A0ACC2TV50_9FUNG</name>